<evidence type="ECO:0000256" key="5">
    <source>
        <dbReference type="ARBA" id="ARBA00022741"/>
    </source>
</evidence>
<name>A0A2U3KHC8_9BACT</name>
<keyword evidence="4 9" id="KW-0808">Transferase</keyword>
<feature type="binding site" evidence="9">
    <location>
        <begin position="144"/>
        <end position="154"/>
    </location>
    <ligand>
        <name>ATP</name>
        <dbReference type="ChEBI" id="CHEBI:30616"/>
    </ligand>
</feature>
<dbReference type="Gene3D" id="3.30.230.10">
    <property type="match status" value="1"/>
</dbReference>
<evidence type="ECO:0000256" key="2">
    <source>
        <dbReference type="ARBA" id="ARBA00012052"/>
    </source>
</evidence>
<organism evidence="13 14">
    <name type="scientific">Candidatus Sulfotelmatobacter kueseliae</name>
    <dbReference type="NCBI Taxonomy" id="2042962"/>
    <lineage>
        <taxon>Bacteria</taxon>
        <taxon>Pseudomonadati</taxon>
        <taxon>Acidobacteriota</taxon>
        <taxon>Terriglobia</taxon>
        <taxon>Terriglobales</taxon>
        <taxon>Candidatus Korobacteraceae</taxon>
        <taxon>Candidatus Sulfotelmatobacter</taxon>
    </lineage>
</organism>
<evidence type="ECO:0000256" key="1">
    <source>
        <dbReference type="ARBA" id="ARBA00009684"/>
    </source>
</evidence>
<dbReference type="InterPro" id="IPR020568">
    <property type="entry name" value="Ribosomal_Su5_D2-typ_SF"/>
</dbReference>
<evidence type="ECO:0000256" key="9">
    <source>
        <dbReference type="HAMAP-Rule" id="MF_00061"/>
    </source>
</evidence>
<evidence type="ECO:0000256" key="8">
    <source>
        <dbReference type="ARBA" id="ARBA00032554"/>
    </source>
</evidence>
<dbReference type="Pfam" id="PF00288">
    <property type="entry name" value="GHMP_kinases_N"/>
    <property type="match status" value="1"/>
</dbReference>
<protein>
    <recommendedName>
        <fullName evidence="3 9">4-diphosphocytidyl-2-C-methyl-D-erythritol kinase</fullName>
        <shortName evidence="9">CMK</shortName>
        <ecNumber evidence="2 9">2.7.1.148</ecNumber>
    </recommendedName>
    <alternativeName>
        <fullName evidence="8 9">4-(cytidine-5'-diphospho)-2-C-methyl-D-erythritol kinase</fullName>
    </alternativeName>
</protein>
<feature type="domain" description="GHMP kinase C-terminal" evidence="12">
    <location>
        <begin position="362"/>
        <end position="419"/>
    </location>
</feature>
<evidence type="ECO:0000256" key="7">
    <source>
        <dbReference type="ARBA" id="ARBA00022840"/>
    </source>
</evidence>
<dbReference type="InterPro" id="IPR004424">
    <property type="entry name" value="IspE"/>
</dbReference>
<keyword evidence="6 9" id="KW-0418">Kinase</keyword>
<comment type="pathway">
    <text evidence="9">Isoprenoid biosynthesis; isopentenyl diphosphate biosynthesis via DXP pathway; isopentenyl diphosphate from 1-deoxy-D-xylulose 5-phosphate: step 3/6.</text>
</comment>
<dbReference type="InterPro" id="IPR013750">
    <property type="entry name" value="GHMP_kinase_C_dom"/>
</dbReference>
<feature type="region of interest" description="Disordered" evidence="10">
    <location>
        <begin position="270"/>
        <end position="300"/>
    </location>
</feature>
<keyword evidence="9" id="KW-0414">Isoprene biosynthesis</keyword>
<evidence type="ECO:0000256" key="3">
    <source>
        <dbReference type="ARBA" id="ARBA00017473"/>
    </source>
</evidence>
<dbReference type="Pfam" id="PF08544">
    <property type="entry name" value="GHMP_kinases_C"/>
    <property type="match status" value="1"/>
</dbReference>
<feature type="active site" evidence="9">
    <location>
        <position position="186"/>
    </location>
</feature>
<dbReference type="GO" id="GO:0019288">
    <property type="term" value="P:isopentenyl diphosphate biosynthetic process, methylerythritol 4-phosphate pathway"/>
    <property type="evidence" value="ECO:0007669"/>
    <property type="project" value="UniProtKB-UniRule"/>
</dbReference>
<dbReference type="Gene3D" id="3.30.70.890">
    <property type="entry name" value="GHMP kinase, C-terminal domain"/>
    <property type="match status" value="1"/>
</dbReference>
<sequence length="450" mass="48442">MDKRLPGFARPGRTRASVPTRAVVLQGCPHTSRIANVLLRFTIIRHNHRAMTVTVRSFAKINLGLRIGAAREDGFHELLTVYQTIGLHDIIRVSVGRGGGIEIRCADLRVPRDESNTCYRIVESAMRALGVKGRAVIEIEKRLPVQGGLGGASSNAVATLLGLERAVGKTLAAGERLRIAAEVGSDLPLFLMGGTVLGVGRGEQVYPLADLPATACVVVTPEVGVSTPKAFAEWDRRVGEQGLKPLSSGGADAALKGRSSTVVQADLPEAETSPAELRPARPDQRFGPTQTWTDEGVRRSTSAKLTVAGASDRMKELGRGLSAWLSDASLGQSYSSAPSDLLARRGRAENPLLWLVRAGIENDFEQVVFPEYPRLREGKMALLRAGAKYASLSGSGSALYGLFASRETAARAVARLRKQGWSTEATMTLPRRTYWRRMIAGTAGLRPKNF</sequence>
<dbReference type="UniPathway" id="UPA00056">
    <property type="reaction ID" value="UER00094"/>
</dbReference>
<dbReference type="GO" id="GO:0050515">
    <property type="term" value="F:4-(cytidine 5'-diphospho)-2-C-methyl-D-erythritol kinase activity"/>
    <property type="evidence" value="ECO:0007669"/>
    <property type="project" value="UniProtKB-UniRule"/>
</dbReference>
<evidence type="ECO:0000259" key="11">
    <source>
        <dbReference type="Pfam" id="PF00288"/>
    </source>
</evidence>
<dbReference type="EC" id="2.7.1.148" evidence="2 9"/>
<comment type="similarity">
    <text evidence="1 9">Belongs to the GHMP kinase family. IspE subfamily.</text>
</comment>
<dbReference type="SUPFAM" id="SSF55060">
    <property type="entry name" value="GHMP Kinase, C-terminal domain"/>
    <property type="match status" value="1"/>
</dbReference>
<dbReference type="GO" id="GO:0016114">
    <property type="term" value="P:terpenoid biosynthetic process"/>
    <property type="evidence" value="ECO:0007669"/>
    <property type="project" value="InterPro"/>
</dbReference>
<dbReference type="HAMAP" id="MF_00061">
    <property type="entry name" value="IspE"/>
    <property type="match status" value="1"/>
</dbReference>
<keyword evidence="7 9" id="KW-0067">ATP-binding</keyword>
<comment type="function">
    <text evidence="9">Catalyzes the phosphorylation of the position 2 hydroxy group of 4-diphosphocytidyl-2C-methyl-D-erythritol.</text>
</comment>
<evidence type="ECO:0000259" key="12">
    <source>
        <dbReference type="Pfam" id="PF08544"/>
    </source>
</evidence>
<dbReference type="PANTHER" id="PTHR43527:SF2">
    <property type="entry name" value="4-DIPHOSPHOCYTIDYL-2-C-METHYL-D-ERYTHRITOL KINASE, CHLOROPLASTIC"/>
    <property type="match status" value="1"/>
</dbReference>
<comment type="catalytic activity">
    <reaction evidence="9">
        <text>4-CDP-2-C-methyl-D-erythritol + ATP = 4-CDP-2-C-methyl-D-erythritol 2-phosphate + ADP + H(+)</text>
        <dbReference type="Rhea" id="RHEA:18437"/>
        <dbReference type="ChEBI" id="CHEBI:15378"/>
        <dbReference type="ChEBI" id="CHEBI:30616"/>
        <dbReference type="ChEBI" id="CHEBI:57823"/>
        <dbReference type="ChEBI" id="CHEBI:57919"/>
        <dbReference type="ChEBI" id="CHEBI:456216"/>
        <dbReference type="EC" id="2.7.1.148"/>
    </reaction>
</comment>
<evidence type="ECO:0000256" key="6">
    <source>
        <dbReference type="ARBA" id="ARBA00022777"/>
    </source>
</evidence>
<feature type="compositionally biased region" description="Polar residues" evidence="10">
    <location>
        <begin position="287"/>
        <end position="300"/>
    </location>
</feature>
<reference evidence="14" key="1">
    <citation type="submission" date="2018-02" db="EMBL/GenBank/DDBJ databases">
        <authorList>
            <person name="Hausmann B."/>
        </authorList>
    </citation>
    <scope>NUCLEOTIDE SEQUENCE [LARGE SCALE GENOMIC DNA]</scope>
    <source>
        <strain evidence="14">Peat soil MAG SbA1</strain>
    </source>
</reference>
<evidence type="ECO:0000256" key="4">
    <source>
        <dbReference type="ARBA" id="ARBA00022679"/>
    </source>
</evidence>
<dbReference type="InterPro" id="IPR006204">
    <property type="entry name" value="GHMP_kinase_N_dom"/>
</dbReference>
<dbReference type="InterPro" id="IPR014721">
    <property type="entry name" value="Ribsml_uS5_D2-typ_fold_subgr"/>
</dbReference>
<dbReference type="Proteomes" id="UP000238701">
    <property type="component" value="Unassembled WGS sequence"/>
</dbReference>
<dbReference type="SUPFAM" id="SSF54211">
    <property type="entry name" value="Ribosomal protein S5 domain 2-like"/>
    <property type="match status" value="1"/>
</dbReference>
<dbReference type="EMBL" id="OMOD01000116">
    <property type="protein sequence ID" value="SPF39072.1"/>
    <property type="molecule type" value="Genomic_DNA"/>
</dbReference>
<feature type="domain" description="GHMP kinase N-terminal" evidence="11">
    <location>
        <begin position="116"/>
        <end position="194"/>
    </location>
</feature>
<evidence type="ECO:0000256" key="10">
    <source>
        <dbReference type="SAM" id="MobiDB-lite"/>
    </source>
</evidence>
<gene>
    <name evidence="9 13" type="primary">ispE</name>
    <name evidence="13" type="ORF">SBA1_240017</name>
</gene>
<keyword evidence="5 9" id="KW-0547">Nucleotide-binding</keyword>
<proteinExistence type="inferred from homology"/>
<accession>A0A2U3KHC8</accession>
<feature type="active site" evidence="9">
    <location>
        <position position="60"/>
    </location>
</feature>
<dbReference type="InterPro" id="IPR036554">
    <property type="entry name" value="GHMP_kinase_C_sf"/>
</dbReference>
<dbReference type="AlphaFoldDB" id="A0A2U3KHC8"/>
<dbReference type="GO" id="GO:0005524">
    <property type="term" value="F:ATP binding"/>
    <property type="evidence" value="ECO:0007669"/>
    <property type="project" value="UniProtKB-UniRule"/>
</dbReference>
<evidence type="ECO:0000313" key="13">
    <source>
        <dbReference type="EMBL" id="SPF39072.1"/>
    </source>
</evidence>
<dbReference type="PANTHER" id="PTHR43527">
    <property type="entry name" value="4-DIPHOSPHOCYTIDYL-2-C-METHYL-D-ERYTHRITOL KINASE, CHLOROPLASTIC"/>
    <property type="match status" value="1"/>
</dbReference>
<evidence type="ECO:0000313" key="14">
    <source>
        <dbReference type="Proteomes" id="UP000238701"/>
    </source>
</evidence>